<evidence type="ECO:0000313" key="4">
    <source>
        <dbReference type="EMBL" id="KAF2433553.1"/>
    </source>
</evidence>
<dbReference type="PANTHER" id="PTHR10366:SF564">
    <property type="entry name" value="STEROL-4-ALPHA-CARBOXYLATE 3-DEHYDROGENASE, DECARBOXYLATING"/>
    <property type="match status" value="1"/>
</dbReference>
<organism evidence="4 5">
    <name type="scientific">Tothia fuscella</name>
    <dbReference type="NCBI Taxonomy" id="1048955"/>
    <lineage>
        <taxon>Eukaryota</taxon>
        <taxon>Fungi</taxon>
        <taxon>Dikarya</taxon>
        <taxon>Ascomycota</taxon>
        <taxon>Pezizomycotina</taxon>
        <taxon>Dothideomycetes</taxon>
        <taxon>Pleosporomycetidae</taxon>
        <taxon>Venturiales</taxon>
        <taxon>Cylindrosympodiaceae</taxon>
        <taxon>Tothia</taxon>
    </lineage>
</organism>
<keyword evidence="5" id="KW-1185">Reference proteome</keyword>
<protein>
    <submittedName>
        <fullName evidence="4">NAD(P)-binding protein</fullName>
    </submittedName>
</protein>
<dbReference type="InterPro" id="IPR050425">
    <property type="entry name" value="NAD(P)_dehydrat-like"/>
</dbReference>
<dbReference type="OrthoDB" id="2735536at2759"/>
<evidence type="ECO:0000256" key="1">
    <source>
        <dbReference type="ARBA" id="ARBA00023002"/>
    </source>
</evidence>
<name>A0A9P4U218_9PEZI</name>
<dbReference type="EMBL" id="MU007020">
    <property type="protein sequence ID" value="KAF2433553.1"/>
    <property type="molecule type" value="Genomic_DNA"/>
</dbReference>
<evidence type="ECO:0000259" key="3">
    <source>
        <dbReference type="Pfam" id="PF01370"/>
    </source>
</evidence>
<keyword evidence="1" id="KW-0560">Oxidoreductase</keyword>
<dbReference type="AlphaFoldDB" id="A0A9P4U218"/>
<dbReference type="InterPro" id="IPR036291">
    <property type="entry name" value="NAD(P)-bd_dom_sf"/>
</dbReference>
<accession>A0A9P4U218</accession>
<comment type="similarity">
    <text evidence="2">Belongs to the NAD(P)-dependent epimerase/dehydratase family. Dihydroflavonol-4-reductase subfamily.</text>
</comment>
<dbReference type="PANTHER" id="PTHR10366">
    <property type="entry name" value="NAD DEPENDENT EPIMERASE/DEHYDRATASE"/>
    <property type="match status" value="1"/>
</dbReference>
<dbReference type="SUPFAM" id="SSF51735">
    <property type="entry name" value="NAD(P)-binding Rossmann-fold domains"/>
    <property type="match status" value="1"/>
</dbReference>
<feature type="domain" description="NAD-dependent epimerase/dehydratase" evidence="3">
    <location>
        <begin position="5"/>
        <end position="268"/>
    </location>
</feature>
<dbReference type="InterPro" id="IPR001509">
    <property type="entry name" value="Epimerase_deHydtase"/>
</dbReference>
<dbReference type="Gene3D" id="3.40.50.720">
    <property type="entry name" value="NAD(P)-binding Rossmann-like Domain"/>
    <property type="match status" value="1"/>
</dbReference>
<evidence type="ECO:0000256" key="2">
    <source>
        <dbReference type="ARBA" id="ARBA00023445"/>
    </source>
</evidence>
<proteinExistence type="inferred from homology"/>
<evidence type="ECO:0000313" key="5">
    <source>
        <dbReference type="Proteomes" id="UP000800235"/>
    </source>
</evidence>
<dbReference type="Proteomes" id="UP000800235">
    <property type="component" value="Unassembled WGS sequence"/>
</dbReference>
<dbReference type="GO" id="GO:0016616">
    <property type="term" value="F:oxidoreductase activity, acting on the CH-OH group of donors, NAD or NADP as acceptor"/>
    <property type="evidence" value="ECO:0007669"/>
    <property type="project" value="TreeGrafter"/>
</dbReference>
<reference evidence="4" key="1">
    <citation type="journal article" date="2020" name="Stud. Mycol.">
        <title>101 Dothideomycetes genomes: a test case for predicting lifestyles and emergence of pathogens.</title>
        <authorList>
            <person name="Haridas S."/>
            <person name="Albert R."/>
            <person name="Binder M."/>
            <person name="Bloem J."/>
            <person name="Labutti K."/>
            <person name="Salamov A."/>
            <person name="Andreopoulos B."/>
            <person name="Baker S."/>
            <person name="Barry K."/>
            <person name="Bills G."/>
            <person name="Bluhm B."/>
            <person name="Cannon C."/>
            <person name="Castanera R."/>
            <person name="Culley D."/>
            <person name="Daum C."/>
            <person name="Ezra D."/>
            <person name="Gonzalez J."/>
            <person name="Henrissat B."/>
            <person name="Kuo A."/>
            <person name="Liang C."/>
            <person name="Lipzen A."/>
            <person name="Lutzoni F."/>
            <person name="Magnuson J."/>
            <person name="Mondo S."/>
            <person name="Nolan M."/>
            <person name="Ohm R."/>
            <person name="Pangilinan J."/>
            <person name="Park H.-J."/>
            <person name="Ramirez L."/>
            <person name="Alfaro M."/>
            <person name="Sun H."/>
            <person name="Tritt A."/>
            <person name="Yoshinaga Y."/>
            <person name="Zwiers L.-H."/>
            <person name="Turgeon B."/>
            <person name="Goodwin S."/>
            <person name="Spatafora J."/>
            <person name="Crous P."/>
            <person name="Grigoriev I."/>
        </authorList>
    </citation>
    <scope>NUCLEOTIDE SEQUENCE</scope>
    <source>
        <strain evidence="4">CBS 130266</strain>
    </source>
</reference>
<sequence>MPHTLVTGANSFVSAHVIQALINAGHSVTGTVRRASAGEAILSVHPEWKGHFDFVEIEDYAKEGVFHDVFKAKEYDHIVHVAAPMGVTDPNADYEKDFLLPGVNNNLSLLHSAKKFAPTLKSVAITGSINAITMGDDLENRILTNESWNNITIASAKEVNNPFVSYCSSKKEAELAVWDFVTSEKPSFTITVLLPALIFGPPIQPLKAPATKNLNFSVGVIYSLFDGSNKERTPGTMFPSYIDVRDLADAHVKTLTAEGAKNKRFLIGGRPLALDAAVEALRGVKDLEGRLPRENAEMKVVVPKIEAGEGNEVLGMEFRSFESTIRDTAEKILELEKEG</sequence>
<gene>
    <name evidence="4" type="ORF">EJ08DRAFT_59017</name>
</gene>
<comment type="caution">
    <text evidence="4">The sequence shown here is derived from an EMBL/GenBank/DDBJ whole genome shotgun (WGS) entry which is preliminary data.</text>
</comment>
<dbReference type="Pfam" id="PF01370">
    <property type="entry name" value="Epimerase"/>
    <property type="match status" value="1"/>
</dbReference>